<sequence length="659" mass="72637">MSESDQDDELKRAIALSLQESGVVRDEDVSYEGTRKKNVIDLVSSDEEDDLDAPVVARPVRSLHNPIAKTSRVQDLSIAASKNLEKKALNEERGLEQNDEPAAIEKISTVVQSTAESASGTTLGILGKFDRKKMEEERLERARNRKEQTEGGGSSSEPSRKRKATSPLAEHEARSGKQNVTKSTMPSSSAPRTIGASNPVALSSGFNLNNLPQTQKQQPSESSRISNLNQTPNILSYRNQATNLSELEHAVLSAFQIEPDWIGGKMEERTKVVWVLQAKGEGEKANIRSQAPSNYQFCFPSMEGNINCMHSKLMLLAYKSHLRIVVPSANLVPYDWGEAGGVMENIVFLIDLPRHPGGKSATPETFFATELLHFLKSMGLKKSIIDSLGSFDFSNTTDLAFVHSIGGPHDTNDLKRTGYCGLGNAITRLGIQTDGALTVDLIAASIGSLTLNFIKVMYMACHGDDGMTEYEWRQSKTPKSKPQKKSVAERNISDEIKQYFRIYFPTHETVANSKGGVGAGGTICTQSQWYDNGVFPKELMRDCQSTRPGLLMHSKMIFVRPHKPTKSGVKAWAYVGSANLSESAWGHLSKDRVTKQPKLNCRNWECGVVFPVRGSEIGTKLEHKGPPGIEVFKGHIPVPMIVPGAEYGDKRPWFFKEGR</sequence>
<evidence type="ECO:0000313" key="6">
    <source>
        <dbReference type="EMBL" id="EPE29923.1"/>
    </source>
</evidence>
<name>S3DU41_GLAL2</name>
<dbReference type="InterPro" id="IPR010347">
    <property type="entry name" value="Tdp1"/>
</dbReference>
<dbReference type="AlphaFoldDB" id="S3DU41"/>
<dbReference type="HOGENOM" id="CLU_007773_2_0_1"/>
<dbReference type="GO" id="GO:0005634">
    <property type="term" value="C:nucleus"/>
    <property type="evidence" value="ECO:0007669"/>
    <property type="project" value="InterPro"/>
</dbReference>
<feature type="compositionally biased region" description="Basic and acidic residues" evidence="4">
    <location>
        <begin position="135"/>
        <end position="149"/>
    </location>
</feature>
<dbReference type="EMBL" id="KE145367">
    <property type="protein sequence ID" value="EPE29923.1"/>
    <property type="molecule type" value="Genomic_DNA"/>
</dbReference>
<dbReference type="OMA" id="SESAWGH"/>
<accession>S3DU41</accession>
<evidence type="ECO:0000313" key="7">
    <source>
        <dbReference type="Proteomes" id="UP000016922"/>
    </source>
</evidence>
<protein>
    <submittedName>
        <fullName evidence="6">Phospholipase D/nuclease</fullName>
    </submittedName>
</protein>
<feature type="active site" description="Proton donor/acceptor" evidence="1">
    <location>
        <position position="553"/>
    </location>
</feature>
<evidence type="ECO:0000256" key="4">
    <source>
        <dbReference type="SAM" id="MobiDB-lite"/>
    </source>
</evidence>
<dbReference type="OrthoDB" id="47785at2759"/>
<dbReference type="Pfam" id="PF06087">
    <property type="entry name" value="Tyr-DNA_phospho"/>
    <property type="match status" value="1"/>
</dbReference>
<reference evidence="6 7" key="1">
    <citation type="journal article" date="2013" name="BMC Genomics">
        <title>Genomics-driven discovery of the pneumocandin biosynthetic gene cluster in the fungus Glarea lozoyensis.</title>
        <authorList>
            <person name="Chen L."/>
            <person name="Yue Q."/>
            <person name="Zhang X."/>
            <person name="Xiang M."/>
            <person name="Wang C."/>
            <person name="Li S."/>
            <person name="Che Y."/>
            <person name="Ortiz-Lopez F.J."/>
            <person name="Bills G.F."/>
            <person name="Liu X."/>
            <person name="An Z."/>
        </authorList>
    </citation>
    <scope>NUCLEOTIDE SEQUENCE [LARGE SCALE GENOMIC DNA]</scope>
    <source>
        <strain evidence="7">ATCC 20868 / MF5171</strain>
    </source>
</reference>
<dbReference type="GO" id="GO:0006281">
    <property type="term" value="P:DNA repair"/>
    <property type="evidence" value="ECO:0007669"/>
    <property type="project" value="InterPro"/>
</dbReference>
<dbReference type="CDD" id="cd09122">
    <property type="entry name" value="PLDc_Tdp1_1"/>
    <property type="match status" value="1"/>
</dbReference>
<evidence type="ECO:0000256" key="3">
    <source>
        <dbReference type="PIRSR" id="PIRSR610347-3"/>
    </source>
</evidence>
<proteinExistence type="predicted"/>
<feature type="compositionally biased region" description="Polar residues" evidence="4">
    <location>
        <begin position="176"/>
        <end position="191"/>
    </location>
</feature>
<evidence type="ECO:0000259" key="5">
    <source>
        <dbReference type="PROSITE" id="PS50035"/>
    </source>
</evidence>
<feature type="region of interest" description="Disordered" evidence="4">
    <location>
        <begin position="135"/>
        <end position="227"/>
    </location>
</feature>
<dbReference type="GO" id="GO:0003690">
    <property type="term" value="F:double-stranded DNA binding"/>
    <property type="evidence" value="ECO:0007669"/>
    <property type="project" value="TreeGrafter"/>
</dbReference>
<dbReference type="STRING" id="1116229.S3DU41"/>
<dbReference type="KEGG" id="glz:GLAREA_01083"/>
<feature type="site" description="Interaction with DNA" evidence="3">
    <location>
        <position position="581"/>
    </location>
</feature>
<dbReference type="GO" id="GO:0017005">
    <property type="term" value="F:3'-tyrosyl-DNA phosphodiesterase activity"/>
    <property type="evidence" value="ECO:0007669"/>
    <property type="project" value="TreeGrafter"/>
</dbReference>
<evidence type="ECO:0000256" key="2">
    <source>
        <dbReference type="PIRSR" id="PIRSR610347-2"/>
    </source>
</evidence>
<feature type="domain" description="PLD phosphodiesterase" evidence="5">
    <location>
        <begin position="548"/>
        <end position="584"/>
    </location>
</feature>
<dbReference type="PANTHER" id="PTHR12415">
    <property type="entry name" value="TYROSYL-DNA PHOSPHODIESTERASE 1"/>
    <property type="match status" value="1"/>
</dbReference>
<dbReference type="RefSeq" id="XP_008084032.1">
    <property type="nucleotide sequence ID" value="XM_008085841.1"/>
</dbReference>
<dbReference type="Proteomes" id="UP000016922">
    <property type="component" value="Unassembled WGS sequence"/>
</dbReference>
<feature type="compositionally biased region" description="Polar residues" evidence="4">
    <location>
        <begin position="200"/>
        <end position="227"/>
    </location>
</feature>
<dbReference type="PANTHER" id="PTHR12415:SF4">
    <property type="entry name" value="TYROSYL-DNA PHOSPHODIESTERASE DOMAIN-CONTAINING PROTEIN"/>
    <property type="match status" value="1"/>
</dbReference>
<dbReference type="eggNOG" id="KOG2031">
    <property type="taxonomic scope" value="Eukaryota"/>
</dbReference>
<dbReference type="GeneID" id="19460141"/>
<dbReference type="Gene3D" id="3.30.870.10">
    <property type="entry name" value="Endonuclease Chain A"/>
    <property type="match status" value="2"/>
</dbReference>
<evidence type="ECO:0000256" key="1">
    <source>
        <dbReference type="PIRSR" id="PIRSR610347-1"/>
    </source>
</evidence>
<dbReference type="SUPFAM" id="SSF56024">
    <property type="entry name" value="Phospholipase D/nuclease"/>
    <property type="match status" value="2"/>
</dbReference>
<dbReference type="CDD" id="cd09123">
    <property type="entry name" value="PLDc_Tdp1_2"/>
    <property type="match status" value="1"/>
</dbReference>
<dbReference type="InterPro" id="IPR001736">
    <property type="entry name" value="PLipase_D/transphosphatidylase"/>
</dbReference>
<feature type="binding site" evidence="2">
    <location>
        <position position="555"/>
    </location>
    <ligand>
        <name>substrate</name>
    </ligand>
</feature>
<dbReference type="GO" id="GO:0003697">
    <property type="term" value="F:single-stranded DNA binding"/>
    <property type="evidence" value="ECO:0007669"/>
    <property type="project" value="TreeGrafter"/>
</dbReference>
<feature type="active site" description="Nucleophile" evidence="1">
    <location>
        <position position="310"/>
    </location>
</feature>
<feature type="binding site" evidence="2">
    <location>
        <position position="312"/>
    </location>
    <ligand>
        <name>substrate</name>
    </ligand>
</feature>
<keyword evidence="7" id="KW-1185">Reference proteome</keyword>
<gene>
    <name evidence="6" type="ORF">GLAREA_01083</name>
</gene>
<organism evidence="6 7">
    <name type="scientific">Glarea lozoyensis (strain ATCC 20868 / MF5171)</name>
    <dbReference type="NCBI Taxonomy" id="1116229"/>
    <lineage>
        <taxon>Eukaryota</taxon>
        <taxon>Fungi</taxon>
        <taxon>Dikarya</taxon>
        <taxon>Ascomycota</taxon>
        <taxon>Pezizomycotina</taxon>
        <taxon>Leotiomycetes</taxon>
        <taxon>Helotiales</taxon>
        <taxon>Helotiaceae</taxon>
        <taxon>Glarea</taxon>
    </lineage>
</organism>
<dbReference type="PROSITE" id="PS50035">
    <property type="entry name" value="PLD"/>
    <property type="match status" value="1"/>
</dbReference>